<feature type="chain" id="PRO_5003889912" description="NADAR domain-containing protein" evidence="1">
    <location>
        <begin position="20"/>
        <end position="189"/>
    </location>
</feature>
<name>K5VM96_PHACS</name>
<sequence length="189" mass="22109">MELPVLLLAVLVFLVYISAEHLWPKPRRRDARSGRDSAPLLFYKKDEPYYEFTNFSPHPIQYQGKLYPTSEHLFQAYKFLSTRPDLAERVRTTPTPRAALEEATRMRKLQRSDWFDVNISVMDQVLEAKFTQNAQLKKLLLDTGERDIIEDSPVDSFWGCGADGQGRNELGKALVRLRKKFRRQGRQHR</sequence>
<evidence type="ECO:0000259" key="2">
    <source>
        <dbReference type="Pfam" id="PF08719"/>
    </source>
</evidence>
<dbReference type="RefSeq" id="XP_007398920.1">
    <property type="nucleotide sequence ID" value="XM_007398858.1"/>
</dbReference>
<reference evidence="3 4" key="1">
    <citation type="journal article" date="2012" name="BMC Genomics">
        <title>Comparative genomics of the white-rot fungi, Phanerochaete carnosa and P. chrysosporium, to elucidate the genetic basis of the distinct wood types they colonize.</title>
        <authorList>
            <person name="Suzuki H."/>
            <person name="MacDonald J."/>
            <person name="Syed K."/>
            <person name="Salamov A."/>
            <person name="Hori C."/>
            <person name="Aerts A."/>
            <person name="Henrissat B."/>
            <person name="Wiebenga A."/>
            <person name="vanKuyk P.A."/>
            <person name="Barry K."/>
            <person name="Lindquist E."/>
            <person name="LaButti K."/>
            <person name="Lapidus A."/>
            <person name="Lucas S."/>
            <person name="Coutinho P."/>
            <person name="Gong Y."/>
            <person name="Samejima M."/>
            <person name="Mahadevan R."/>
            <person name="Abou-Zaid M."/>
            <person name="de Vries R.P."/>
            <person name="Igarashi K."/>
            <person name="Yadav J.S."/>
            <person name="Grigoriev I.V."/>
            <person name="Master E.R."/>
        </authorList>
    </citation>
    <scope>NUCLEOTIDE SEQUENCE [LARGE SCALE GENOMIC DNA]</scope>
    <source>
        <strain evidence="3 4">HHB-10118-sp</strain>
    </source>
</reference>
<dbReference type="SUPFAM" id="SSF143990">
    <property type="entry name" value="YbiA-like"/>
    <property type="match status" value="1"/>
</dbReference>
<dbReference type="AlphaFoldDB" id="K5VM96"/>
<dbReference type="OrthoDB" id="206452at2759"/>
<organism evidence="3 4">
    <name type="scientific">Phanerochaete carnosa (strain HHB-10118-sp)</name>
    <name type="common">White-rot fungus</name>
    <name type="synonym">Peniophora carnosa</name>
    <dbReference type="NCBI Taxonomy" id="650164"/>
    <lineage>
        <taxon>Eukaryota</taxon>
        <taxon>Fungi</taxon>
        <taxon>Dikarya</taxon>
        <taxon>Basidiomycota</taxon>
        <taxon>Agaricomycotina</taxon>
        <taxon>Agaricomycetes</taxon>
        <taxon>Polyporales</taxon>
        <taxon>Phanerochaetaceae</taxon>
        <taxon>Phanerochaete</taxon>
    </lineage>
</organism>
<accession>K5VM96</accession>
<dbReference type="HOGENOM" id="CLU_084247_3_0_1"/>
<keyword evidence="1" id="KW-0732">Signal</keyword>
<dbReference type="InterPro" id="IPR012816">
    <property type="entry name" value="NADAR"/>
</dbReference>
<dbReference type="Proteomes" id="UP000008370">
    <property type="component" value="Unassembled WGS sequence"/>
</dbReference>
<dbReference type="GeneID" id="18907151"/>
<feature type="signal peptide" evidence="1">
    <location>
        <begin position="1"/>
        <end position="19"/>
    </location>
</feature>
<keyword evidence="4" id="KW-1185">Reference proteome</keyword>
<evidence type="ECO:0000313" key="4">
    <source>
        <dbReference type="Proteomes" id="UP000008370"/>
    </source>
</evidence>
<dbReference type="STRING" id="650164.K5VM96"/>
<evidence type="ECO:0000313" key="3">
    <source>
        <dbReference type="EMBL" id="EKM52578.1"/>
    </source>
</evidence>
<dbReference type="KEGG" id="pco:PHACADRAFT_100358"/>
<proteinExistence type="predicted"/>
<dbReference type="InterPro" id="IPR037238">
    <property type="entry name" value="YbiA-like_sf"/>
</dbReference>
<protein>
    <recommendedName>
        <fullName evidence="2">NADAR domain-containing protein</fullName>
    </recommendedName>
</protein>
<feature type="domain" description="NADAR" evidence="2">
    <location>
        <begin position="41"/>
        <end position="182"/>
    </location>
</feature>
<dbReference type="NCBIfam" id="TIGR02464">
    <property type="entry name" value="ribofla_fusion"/>
    <property type="match status" value="1"/>
</dbReference>
<dbReference type="Gene3D" id="1.10.357.40">
    <property type="entry name" value="YbiA-like"/>
    <property type="match status" value="1"/>
</dbReference>
<evidence type="ECO:0000256" key="1">
    <source>
        <dbReference type="SAM" id="SignalP"/>
    </source>
</evidence>
<dbReference type="CDD" id="cd15457">
    <property type="entry name" value="NADAR"/>
    <property type="match status" value="1"/>
</dbReference>
<dbReference type="InParanoid" id="K5VM96"/>
<dbReference type="EMBL" id="JH930475">
    <property type="protein sequence ID" value="EKM52578.1"/>
    <property type="molecule type" value="Genomic_DNA"/>
</dbReference>
<gene>
    <name evidence="3" type="ORF">PHACADRAFT_100358</name>
</gene>
<dbReference type="Pfam" id="PF08719">
    <property type="entry name" value="NADAR"/>
    <property type="match status" value="1"/>
</dbReference>